<organism evidence="1 2">
    <name type="scientific">Gossypium australe</name>
    <dbReference type="NCBI Taxonomy" id="47621"/>
    <lineage>
        <taxon>Eukaryota</taxon>
        <taxon>Viridiplantae</taxon>
        <taxon>Streptophyta</taxon>
        <taxon>Embryophyta</taxon>
        <taxon>Tracheophyta</taxon>
        <taxon>Spermatophyta</taxon>
        <taxon>Magnoliopsida</taxon>
        <taxon>eudicotyledons</taxon>
        <taxon>Gunneridae</taxon>
        <taxon>Pentapetalae</taxon>
        <taxon>rosids</taxon>
        <taxon>malvids</taxon>
        <taxon>Malvales</taxon>
        <taxon>Malvaceae</taxon>
        <taxon>Malvoideae</taxon>
        <taxon>Gossypium</taxon>
    </lineage>
</organism>
<accession>A0A5B6UU52</accession>
<evidence type="ECO:0000313" key="1">
    <source>
        <dbReference type="EMBL" id="KAA3461661.1"/>
    </source>
</evidence>
<comment type="caution">
    <text evidence="1">The sequence shown here is derived from an EMBL/GenBank/DDBJ whole genome shotgun (WGS) entry which is preliminary data.</text>
</comment>
<evidence type="ECO:0000313" key="2">
    <source>
        <dbReference type="Proteomes" id="UP000325315"/>
    </source>
</evidence>
<dbReference type="EMBL" id="SMMG02000009">
    <property type="protein sequence ID" value="KAA3461661.1"/>
    <property type="molecule type" value="Genomic_DNA"/>
</dbReference>
<name>A0A5B6UU52_9ROSI</name>
<keyword evidence="2" id="KW-1185">Reference proteome</keyword>
<gene>
    <name evidence="1" type="ORF">EPI10_028215</name>
</gene>
<proteinExistence type="predicted"/>
<sequence>MDPNRAVADDVESNALASVHGVAQFELKLLSGSSRGEAKEAFFQMMNEWFTEFFRTNPVAQQPPPPPIPQPVPIAPQGLKSLELQSIMILREPSFGLRIRSRYLMNYLIR</sequence>
<dbReference type="Proteomes" id="UP000325315">
    <property type="component" value="Unassembled WGS sequence"/>
</dbReference>
<dbReference type="AlphaFoldDB" id="A0A5B6UU52"/>
<protein>
    <submittedName>
        <fullName evidence="1">Chaperone surA</fullName>
    </submittedName>
</protein>
<reference evidence="2" key="1">
    <citation type="journal article" date="2019" name="Plant Biotechnol. J.">
        <title>Genome sequencing of the Australian wild diploid species Gossypium australe highlights disease resistance and delayed gland morphogenesis.</title>
        <authorList>
            <person name="Cai Y."/>
            <person name="Cai X."/>
            <person name="Wang Q."/>
            <person name="Wang P."/>
            <person name="Zhang Y."/>
            <person name="Cai C."/>
            <person name="Xu Y."/>
            <person name="Wang K."/>
            <person name="Zhou Z."/>
            <person name="Wang C."/>
            <person name="Geng S."/>
            <person name="Li B."/>
            <person name="Dong Q."/>
            <person name="Hou Y."/>
            <person name="Wang H."/>
            <person name="Ai P."/>
            <person name="Liu Z."/>
            <person name="Yi F."/>
            <person name="Sun M."/>
            <person name="An G."/>
            <person name="Cheng J."/>
            <person name="Zhang Y."/>
            <person name="Shi Q."/>
            <person name="Xie Y."/>
            <person name="Shi X."/>
            <person name="Chang Y."/>
            <person name="Huang F."/>
            <person name="Chen Y."/>
            <person name="Hong S."/>
            <person name="Mi L."/>
            <person name="Sun Q."/>
            <person name="Zhang L."/>
            <person name="Zhou B."/>
            <person name="Peng R."/>
            <person name="Zhang X."/>
            <person name="Liu F."/>
        </authorList>
    </citation>
    <scope>NUCLEOTIDE SEQUENCE [LARGE SCALE GENOMIC DNA]</scope>
    <source>
        <strain evidence="2">cv. PA1801</strain>
    </source>
</reference>